<dbReference type="Proteomes" id="UP000308891">
    <property type="component" value="Unassembled WGS sequence"/>
</dbReference>
<accession>A0A4T0UR49</accession>
<dbReference type="AlphaFoldDB" id="A0A4T0UR49"/>
<evidence type="ECO:0000313" key="5">
    <source>
        <dbReference type="Proteomes" id="UP000308891"/>
    </source>
</evidence>
<keyword evidence="5" id="KW-1185">Reference proteome</keyword>
<comment type="caution">
    <text evidence="4">The sequence shown here is derived from an EMBL/GenBank/DDBJ whole genome shotgun (WGS) entry which is preliminary data.</text>
</comment>
<keyword evidence="1" id="KW-0521">NADP</keyword>
<proteinExistence type="predicted"/>
<dbReference type="InterPro" id="IPR011032">
    <property type="entry name" value="GroES-like_sf"/>
</dbReference>
<protein>
    <submittedName>
        <fullName evidence="4">Zinc-binding alcohol dehydrogenase</fullName>
    </submittedName>
</protein>
<dbReference type="InterPro" id="IPR036291">
    <property type="entry name" value="NAD(P)-bd_dom_sf"/>
</dbReference>
<name>A0A4T0UR49_9NEIS</name>
<dbReference type="GO" id="GO:0070402">
    <property type="term" value="F:NADPH binding"/>
    <property type="evidence" value="ECO:0007669"/>
    <property type="project" value="TreeGrafter"/>
</dbReference>
<evidence type="ECO:0000313" key="4">
    <source>
        <dbReference type="EMBL" id="TIC81358.1"/>
    </source>
</evidence>
<dbReference type="SUPFAM" id="SSF50129">
    <property type="entry name" value="GroES-like"/>
    <property type="match status" value="1"/>
</dbReference>
<keyword evidence="2" id="KW-0560">Oxidoreductase</keyword>
<gene>
    <name evidence="4" type="ORF">E5K04_10585</name>
</gene>
<dbReference type="InterPro" id="IPR013149">
    <property type="entry name" value="ADH-like_C"/>
</dbReference>
<dbReference type="EMBL" id="STGJ01000011">
    <property type="protein sequence ID" value="TIC81358.1"/>
    <property type="molecule type" value="Genomic_DNA"/>
</dbReference>
<reference evidence="4 5" key="1">
    <citation type="submission" date="2019-04" db="EMBL/GenBank/DDBJ databases">
        <title>Crenobacter sp. nov.</title>
        <authorList>
            <person name="Shi S."/>
        </authorList>
    </citation>
    <scope>NUCLEOTIDE SEQUENCE [LARGE SCALE GENOMIC DNA]</scope>
    <source>
        <strain evidence="4 5">GY 70310</strain>
    </source>
</reference>
<dbReference type="InterPro" id="IPR020843">
    <property type="entry name" value="ER"/>
</dbReference>
<dbReference type="PANTHER" id="PTHR48106">
    <property type="entry name" value="QUINONE OXIDOREDUCTASE PIG3-RELATED"/>
    <property type="match status" value="1"/>
</dbReference>
<dbReference type="GO" id="GO:0016651">
    <property type="term" value="F:oxidoreductase activity, acting on NAD(P)H"/>
    <property type="evidence" value="ECO:0007669"/>
    <property type="project" value="TreeGrafter"/>
</dbReference>
<organism evidence="4 5">
    <name type="scientific">Crenobacter intestini</name>
    <dbReference type="NCBI Taxonomy" id="2563443"/>
    <lineage>
        <taxon>Bacteria</taxon>
        <taxon>Pseudomonadati</taxon>
        <taxon>Pseudomonadota</taxon>
        <taxon>Betaproteobacteria</taxon>
        <taxon>Neisseriales</taxon>
        <taxon>Neisseriaceae</taxon>
        <taxon>Crenobacter</taxon>
    </lineage>
</organism>
<dbReference type="Pfam" id="PF08240">
    <property type="entry name" value="ADH_N"/>
    <property type="match status" value="1"/>
</dbReference>
<dbReference type="GO" id="GO:0008270">
    <property type="term" value="F:zinc ion binding"/>
    <property type="evidence" value="ECO:0007669"/>
    <property type="project" value="InterPro"/>
</dbReference>
<dbReference type="Gene3D" id="3.90.180.10">
    <property type="entry name" value="Medium-chain alcohol dehydrogenases, catalytic domain"/>
    <property type="match status" value="1"/>
</dbReference>
<dbReference type="SMART" id="SM00829">
    <property type="entry name" value="PKS_ER"/>
    <property type="match status" value="1"/>
</dbReference>
<evidence type="ECO:0000256" key="2">
    <source>
        <dbReference type="ARBA" id="ARBA00023002"/>
    </source>
</evidence>
<dbReference type="OrthoDB" id="9787435at2"/>
<dbReference type="SUPFAM" id="SSF51735">
    <property type="entry name" value="NAD(P)-binding Rossmann-fold domains"/>
    <property type="match status" value="1"/>
</dbReference>
<evidence type="ECO:0000256" key="1">
    <source>
        <dbReference type="ARBA" id="ARBA00022857"/>
    </source>
</evidence>
<dbReference type="Gene3D" id="3.40.50.720">
    <property type="entry name" value="NAD(P)-binding Rossmann-like Domain"/>
    <property type="match status" value="1"/>
</dbReference>
<sequence length="343" mass="35489">MTERTPAMTDTTMQAFVLPSAQADFALQAATLPRPAPAAGEIRLRIAAAALNPVDAKLCVGGHPAWRWPHVPGVDAAGVVDAVGAGVDAAWLGRRVIAHTALAPPGTFAQWVVTPAHAVSVVPDEIDLVTAASLPCAALTAWQALSRRLRLQSGQTLLIEAAAGGVGGFAVQMAKALGARVIATASSRNADYVASLGADAVIDYQNEDVAARVRELTQGAGVDAVLDGIGGEAAHRDLQLMKFGGQFASLLGMPDTTGIDLFALAPGIHVIALGGAWISGDLSAQRDLARMGDEVLAMLQQNRIAPLPIRVIQPDAAQLTAALHRQLAGRVRGKQVLALDSLH</sequence>
<dbReference type="InterPro" id="IPR013154">
    <property type="entry name" value="ADH-like_N"/>
</dbReference>
<feature type="domain" description="Enoyl reductase (ER)" evidence="3">
    <location>
        <begin position="20"/>
        <end position="337"/>
    </location>
</feature>
<dbReference type="InterPro" id="IPR002364">
    <property type="entry name" value="Quin_OxRdtase/zeta-crystal_CS"/>
</dbReference>
<dbReference type="Pfam" id="PF00107">
    <property type="entry name" value="ADH_zinc_N"/>
    <property type="match status" value="1"/>
</dbReference>
<dbReference type="PROSITE" id="PS01162">
    <property type="entry name" value="QOR_ZETA_CRYSTAL"/>
    <property type="match status" value="1"/>
</dbReference>
<evidence type="ECO:0000259" key="3">
    <source>
        <dbReference type="SMART" id="SM00829"/>
    </source>
</evidence>